<dbReference type="InterPro" id="IPR027417">
    <property type="entry name" value="P-loop_NTPase"/>
</dbReference>
<evidence type="ECO:0000256" key="1">
    <source>
        <dbReference type="SAM" id="MobiDB-lite"/>
    </source>
</evidence>
<evidence type="ECO:0000259" key="2">
    <source>
        <dbReference type="Pfam" id="PF02492"/>
    </source>
</evidence>
<dbReference type="InterPro" id="IPR003495">
    <property type="entry name" value="CobW/HypB/UreG_nucleotide-bd"/>
</dbReference>
<dbReference type="SUPFAM" id="SSF52540">
    <property type="entry name" value="P-loop containing nucleoside triphosphate hydrolases"/>
    <property type="match status" value="1"/>
</dbReference>
<gene>
    <name evidence="3" type="ORF">ACH5RR_008231</name>
</gene>
<feature type="region of interest" description="Disordered" evidence="1">
    <location>
        <begin position="38"/>
        <end position="59"/>
    </location>
</feature>
<dbReference type="Gene3D" id="3.40.50.300">
    <property type="entry name" value="P-loop containing nucleotide triphosphate hydrolases"/>
    <property type="match status" value="1"/>
</dbReference>
<dbReference type="PANTHER" id="PTHR13748:SF62">
    <property type="entry name" value="COBW DOMAIN-CONTAINING PROTEIN"/>
    <property type="match status" value="1"/>
</dbReference>
<dbReference type="InterPro" id="IPR051316">
    <property type="entry name" value="Zinc-reg_GTPase_activator"/>
</dbReference>
<sequence length="108" mass="11822">MGKEQDFYKSEFSICSLVHSRIVHVNYSLNTKGFPKRFTASSSTASTPQSEDSDVLTKIPPDDIIPATIITGFLGSEKTTLLNHILTADHGKCFAVIENEFGEVDIDG</sequence>
<reference evidence="3 4" key="1">
    <citation type="submission" date="2024-11" db="EMBL/GenBank/DDBJ databases">
        <title>A near-complete genome assembly of Cinchona calisaya.</title>
        <authorList>
            <person name="Lian D.C."/>
            <person name="Zhao X.W."/>
            <person name="Wei L."/>
        </authorList>
    </citation>
    <scope>NUCLEOTIDE SEQUENCE [LARGE SCALE GENOMIC DNA]</scope>
    <source>
        <tissue evidence="3">Nenye</tissue>
    </source>
</reference>
<comment type="caution">
    <text evidence="3">The sequence shown here is derived from an EMBL/GenBank/DDBJ whole genome shotgun (WGS) entry which is preliminary data.</text>
</comment>
<name>A0ABD3AB65_9GENT</name>
<keyword evidence="4" id="KW-1185">Reference proteome</keyword>
<accession>A0ABD3AB65</accession>
<organism evidence="3 4">
    <name type="scientific">Cinchona calisaya</name>
    <dbReference type="NCBI Taxonomy" id="153742"/>
    <lineage>
        <taxon>Eukaryota</taxon>
        <taxon>Viridiplantae</taxon>
        <taxon>Streptophyta</taxon>
        <taxon>Embryophyta</taxon>
        <taxon>Tracheophyta</taxon>
        <taxon>Spermatophyta</taxon>
        <taxon>Magnoliopsida</taxon>
        <taxon>eudicotyledons</taxon>
        <taxon>Gunneridae</taxon>
        <taxon>Pentapetalae</taxon>
        <taxon>asterids</taxon>
        <taxon>lamiids</taxon>
        <taxon>Gentianales</taxon>
        <taxon>Rubiaceae</taxon>
        <taxon>Cinchonoideae</taxon>
        <taxon>Cinchoneae</taxon>
        <taxon>Cinchona</taxon>
    </lineage>
</organism>
<protein>
    <recommendedName>
        <fullName evidence="2">CobW/HypB/UreG nucleotide-binding domain-containing protein</fullName>
    </recommendedName>
</protein>
<feature type="domain" description="CobW/HypB/UreG nucleotide-binding" evidence="2">
    <location>
        <begin position="66"/>
        <end position="108"/>
    </location>
</feature>
<dbReference type="Pfam" id="PF02492">
    <property type="entry name" value="cobW"/>
    <property type="match status" value="1"/>
</dbReference>
<dbReference type="PANTHER" id="PTHR13748">
    <property type="entry name" value="COBW-RELATED"/>
    <property type="match status" value="1"/>
</dbReference>
<dbReference type="AlphaFoldDB" id="A0ABD3AB65"/>
<dbReference type="EMBL" id="JBJUIK010000004">
    <property type="protein sequence ID" value="KAL3528909.1"/>
    <property type="molecule type" value="Genomic_DNA"/>
</dbReference>
<proteinExistence type="predicted"/>
<evidence type="ECO:0000313" key="3">
    <source>
        <dbReference type="EMBL" id="KAL3528909.1"/>
    </source>
</evidence>
<dbReference type="Proteomes" id="UP001630127">
    <property type="component" value="Unassembled WGS sequence"/>
</dbReference>
<evidence type="ECO:0000313" key="4">
    <source>
        <dbReference type="Proteomes" id="UP001630127"/>
    </source>
</evidence>